<dbReference type="PANTHER" id="PTHR30606:SF10">
    <property type="entry name" value="PHOSPHATIDYLINOSITOL MANNOSIDE ACYLTRANSFERASE"/>
    <property type="match status" value="1"/>
</dbReference>
<dbReference type="AlphaFoldDB" id="A0A6J4ND45"/>
<dbReference type="PANTHER" id="PTHR30606">
    <property type="entry name" value="LIPID A BIOSYNTHESIS LAUROYL ACYLTRANSFERASE"/>
    <property type="match status" value="1"/>
</dbReference>
<dbReference type="Pfam" id="PF03279">
    <property type="entry name" value="Lip_A_acyltrans"/>
    <property type="match status" value="1"/>
</dbReference>
<accession>A0A6J4ND45</accession>
<dbReference type="CDD" id="cd07984">
    <property type="entry name" value="LPLAT_LABLAT-like"/>
    <property type="match status" value="1"/>
</dbReference>
<protein>
    <submittedName>
        <fullName evidence="7">Lauroyl/myristoyl acyltransferase involved in lipid A biosynthesis (Lauroyl/myristoyl acyltransferase)</fullName>
    </submittedName>
</protein>
<keyword evidence="5" id="KW-0472">Membrane</keyword>
<keyword evidence="4 7" id="KW-0808">Transferase</keyword>
<gene>
    <name evidence="7" type="ORF">AVDCRST_MAG21-1690</name>
</gene>
<sequence>MGTTRDRALAAGWRFAATIAGRTPPGLARPALDAVADSIWLHRGAGVRQLEANLRRASPRGDVRELSRAAMRSYLRYWGEVFTLPRWSPAEVLERVLPHDDERLRDPLAAGRGVVGVLPHMGNWDLAGAWACLEGMPLTTVAERLRPDAVYDQFVEYRTGLGMEVLPLTGGPPTVPVLSERLRAGRFVCLLADRDLSRTGMEVSLLGEPARLPRGPALLALRTGAVLLPITTDYDSGDGGGMHLRMHAPIELGRGSGAVALATQQVADAFSAAISAAPSDWHLLQRVFTADLGPR</sequence>
<keyword evidence="2" id="KW-1003">Cell membrane</keyword>
<keyword evidence="6 7" id="KW-0012">Acyltransferase</keyword>
<dbReference type="InterPro" id="IPR004960">
    <property type="entry name" value="LipA_acyltrans"/>
</dbReference>
<evidence type="ECO:0000256" key="2">
    <source>
        <dbReference type="ARBA" id="ARBA00022475"/>
    </source>
</evidence>
<keyword evidence="3" id="KW-0997">Cell inner membrane</keyword>
<evidence type="ECO:0000256" key="1">
    <source>
        <dbReference type="ARBA" id="ARBA00004533"/>
    </source>
</evidence>
<dbReference type="GO" id="GO:0016746">
    <property type="term" value="F:acyltransferase activity"/>
    <property type="evidence" value="ECO:0007669"/>
    <property type="project" value="UniProtKB-KW"/>
</dbReference>
<dbReference type="GO" id="GO:0009247">
    <property type="term" value="P:glycolipid biosynthetic process"/>
    <property type="evidence" value="ECO:0007669"/>
    <property type="project" value="UniProtKB-ARBA"/>
</dbReference>
<dbReference type="NCBIfam" id="NF005919">
    <property type="entry name" value="PRK07920.1"/>
    <property type="match status" value="1"/>
</dbReference>
<evidence type="ECO:0000256" key="5">
    <source>
        <dbReference type="ARBA" id="ARBA00023136"/>
    </source>
</evidence>
<reference evidence="7" key="1">
    <citation type="submission" date="2020-02" db="EMBL/GenBank/DDBJ databases">
        <authorList>
            <person name="Meier V. D."/>
        </authorList>
    </citation>
    <scope>NUCLEOTIDE SEQUENCE</scope>
    <source>
        <strain evidence="7">AVDCRST_MAG21</strain>
    </source>
</reference>
<name>A0A6J4ND45_9ACTN</name>
<comment type="subcellular location">
    <subcellularLocation>
        <location evidence="1">Cell inner membrane</location>
    </subcellularLocation>
</comment>
<evidence type="ECO:0000256" key="4">
    <source>
        <dbReference type="ARBA" id="ARBA00022679"/>
    </source>
</evidence>
<dbReference type="GO" id="GO:0005886">
    <property type="term" value="C:plasma membrane"/>
    <property type="evidence" value="ECO:0007669"/>
    <property type="project" value="UniProtKB-SubCell"/>
</dbReference>
<dbReference type="EMBL" id="CADCUL010000150">
    <property type="protein sequence ID" value="CAA9381033.1"/>
    <property type="molecule type" value="Genomic_DNA"/>
</dbReference>
<evidence type="ECO:0000256" key="3">
    <source>
        <dbReference type="ARBA" id="ARBA00022519"/>
    </source>
</evidence>
<evidence type="ECO:0000256" key="6">
    <source>
        <dbReference type="ARBA" id="ARBA00023315"/>
    </source>
</evidence>
<evidence type="ECO:0000313" key="7">
    <source>
        <dbReference type="EMBL" id="CAA9381033.1"/>
    </source>
</evidence>
<proteinExistence type="predicted"/>
<organism evidence="7">
    <name type="scientific">uncultured Nocardioidaceae bacterium</name>
    <dbReference type="NCBI Taxonomy" id="253824"/>
    <lineage>
        <taxon>Bacteria</taxon>
        <taxon>Bacillati</taxon>
        <taxon>Actinomycetota</taxon>
        <taxon>Actinomycetes</taxon>
        <taxon>Propionibacteriales</taxon>
        <taxon>Nocardioidaceae</taxon>
        <taxon>environmental samples</taxon>
    </lineage>
</organism>